<dbReference type="EMBL" id="NBSK02000008">
    <property type="protein sequence ID" value="KAJ0193265.1"/>
    <property type="molecule type" value="Genomic_DNA"/>
</dbReference>
<proteinExistence type="predicted"/>
<organism evidence="1 2">
    <name type="scientific">Lactuca sativa</name>
    <name type="common">Garden lettuce</name>
    <dbReference type="NCBI Taxonomy" id="4236"/>
    <lineage>
        <taxon>Eukaryota</taxon>
        <taxon>Viridiplantae</taxon>
        <taxon>Streptophyta</taxon>
        <taxon>Embryophyta</taxon>
        <taxon>Tracheophyta</taxon>
        <taxon>Spermatophyta</taxon>
        <taxon>Magnoliopsida</taxon>
        <taxon>eudicotyledons</taxon>
        <taxon>Gunneridae</taxon>
        <taxon>Pentapetalae</taxon>
        <taxon>asterids</taxon>
        <taxon>campanulids</taxon>
        <taxon>Asterales</taxon>
        <taxon>Asteraceae</taxon>
        <taxon>Cichorioideae</taxon>
        <taxon>Cichorieae</taxon>
        <taxon>Lactucinae</taxon>
        <taxon>Lactuca</taxon>
    </lineage>
</organism>
<sequence>MASSSTSMYLSVDFHYNGMFSPNLLVCIDPVKTSVCDVDFGDLQRKACVRVLEESTVMLVIGSLRKIVYSLKRYESDELDEEDDKDSKLSETMEYEHECDEEVHTFDKTVGDPFLDKL</sequence>
<protein>
    <submittedName>
        <fullName evidence="1">Uncharacterized protein</fullName>
    </submittedName>
</protein>
<evidence type="ECO:0000313" key="1">
    <source>
        <dbReference type="EMBL" id="KAJ0193265.1"/>
    </source>
</evidence>
<dbReference type="Proteomes" id="UP000235145">
    <property type="component" value="Unassembled WGS sequence"/>
</dbReference>
<comment type="caution">
    <text evidence="1">The sequence shown here is derived from an EMBL/GenBank/DDBJ whole genome shotgun (WGS) entry which is preliminary data.</text>
</comment>
<dbReference type="AlphaFoldDB" id="A0A9R1UT22"/>
<accession>A0A9R1UT22</accession>
<name>A0A9R1UT22_LACSA</name>
<evidence type="ECO:0000313" key="2">
    <source>
        <dbReference type="Proteomes" id="UP000235145"/>
    </source>
</evidence>
<keyword evidence="2" id="KW-1185">Reference proteome</keyword>
<reference evidence="1 2" key="1">
    <citation type="journal article" date="2017" name="Nat. Commun.">
        <title>Genome assembly with in vitro proximity ligation data and whole-genome triplication in lettuce.</title>
        <authorList>
            <person name="Reyes-Chin-Wo S."/>
            <person name="Wang Z."/>
            <person name="Yang X."/>
            <person name="Kozik A."/>
            <person name="Arikit S."/>
            <person name="Song C."/>
            <person name="Xia L."/>
            <person name="Froenicke L."/>
            <person name="Lavelle D.O."/>
            <person name="Truco M.J."/>
            <person name="Xia R."/>
            <person name="Zhu S."/>
            <person name="Xu C."/>
            <person name="Xu H."/>
            <person name="Xu X."/>
            <person name="Cox K."/>
            <person name="Korf I."/>
            <person name="Meyers B.C."/>
            <person name="Michelmore R.W."/>
        </authorList>
    </citation>
    <scope>NUCLEOTIDE SEQUENCE [LARGE SCALE GENOMIC DNA]</scope>
    <source>
        <strain evidence="2">cv. Salinas</strain>
        <tissue evidence="1">Seedlings</tissue>
    </source>
</reference>
<gene>
    <name evidence="1" type="ORF">LSAT_V11C800395310</name>
</gene>